<comment type="similarity">
    <text evidence="1">Belongs to the Tango6 family.</text>
</comment>
<dbReference type="InterPro" id="IPR019414">
    <property type="entry name" value="Rtp1_C2"/>
</dbReference>
<keyword evidence="4" id="KW-1185">Reference proteome</keyword>
<feature type="domain" description="RNA polymerase II assembly factor Rtp1 C-terminal" evidence="2">
    <location>
        <begin position="998"/>
        <end position="1031"/>
    </location>
</feature>
<dbReference type="FunCoup" id="A0A6I8UKG0">
    <property type="interactions" value="57"/>
</dbReference>
<evidence type="ECO:0000259" key="3">
    <source>
        <dbReference type="Pfam" id="PF10363"/>
    </source>
</evidence>
<dbReference type="RefSeq" id="XP_001356890.4">
    <property type="nucleotide sequence ID" value="XM_001356854.4"/>
</dbReference>
<gene>
    <name evidence="5" type="primary">Tango6</name>
</gene>
<dbReference type="Proteomes" id="UP000001819">
    <property type="component" value="Chromosome 4"/>
</dbReference>
<evidence type="ECO:0000256" key="1">
    <source>
        <dbReference type="ARBA" id="ARBA00005724"/>
    </source>
</evidence>
<dbReference type="Pfam" id="PF10304">
    <property type="entry name" value="RTP1_C2"/>
    <property type="match status" value="1"/>
</dbReference>
<dbReference type="InterPro" id="IPR016024">
    <property type="entry name" value="ARM-type_fold"/>
</dbReference>
<dbReference type="Pfam" id="PF10363">
    <property type="entry name" value="RTP1_C1"/>
    <property type="match status" value="1"/>
</dbReference>
<evidence type="ECO:0000313" key="4">
    <source>
        <dbReference type="Proteomes" id="UP000001819"/>
    </source>
</evidence>
<organism evidence="4 5">
    <name type="scientific">Drosophila pseudoobscura pseudoobscura</name>
    <name type="common">Fruit fly</name>
    <dbReference type="NCBI Taxonomy" id="46245"/>
    <lineage>
        <taxon>Eukaryota</taxon>
        <taxon>Metazoa</taxon>
        <taxon>Ecdysozoa</taxon>
        <taxon>Arthropoda</taxon>
        <taxon>Hexapoda</taxon>
        <taxon>Insecta</taxon>
        <taxon>Pterygota</taxon>
        <taxon>Neoptera</taxon>
        <taxon>Endopterygota</taxon>
        <taxon>Diptera</taxon>
        <taxon>Brachycera</taxon>
        <taxon>Muscomorpha</taxon>
        <taxon>Ephydroidea</taxon>
        <taxon>Drosophilidae</taxon>
        <taxon>Drosophila</taxon>
        <taxon>Sophophora</taxon>
    </lineage>
</organism>
<dbReference type="AlphaFoldDB" id="A0A6I8UKG0"/>
<evidence type="ECO:0000259" key="2">
    <source>
        <dbReference type="Pfam" id="PF10304"/>
    </source>
</evidence>
<evidence type="ECO:0000313" key="5">
    <source>
        <dbReference type="RefSeq" id="XP_001356890.4"/>
    </source>
</evidence>
<dbReference type="ExpressionAtlas" id="A0A6I8UKG0">
    <property type="expression patterns" value="baseline"/>
</dbReference>
<dbReference type="GO" id="GO:0009306">
    <property type="term" value="P:protein secretion"/>
    <property type="evidence" value="ECO:0007669"/>
    <property type="project" value="TreeGrafter"/>
</dbReference>
<dbReference type="InParanoid" id="A0A6I8UKG0"/>
<reference evidence="5" key="1">
    <citation type="submission" date="2025-08" db="UniProtKB">
        <authorList>
            <consortium name="RefSeq"/>
        </authorList>
    </citation>
    <scope>IDENTIFICATION</scope>
    <source>
        <strain evidence="5">MV-25-SWS-2005</strain>
        <tissue evidence="5">Whole body</tissue>
    </source>
</reference>
<dbReference type="PANTHER" id="PTHR20959:SF1">
    <property type="entry name" value="TRANSPORT AND GOLGI ORGANIZATION PROTEIN 6 HOMOLOG"/>
    <property type="match status" value="1"/>
</dbReference>
<dbReference type="InterPro" id="IPR039600">
    <property type="entry name" value="TANGO6/Rtp1"/>
</dbReference>
<dbReference type="SUPFAM" id="SSF48371">
    <property type="entry name" value="ARM repeat"/>
    <property type="match status" value="1"/>
</dbReference>
<dbReference type="InterPro" id="IPR019451">
    <property type="entry name" value="Rtp1_C1"/>
</dbReference>
<feature type="domain" description="RNA polymerase II assembly factor Rtp1 C-terminal" evidence="3">
    <location>
        <begin position="798"/>
        <end position="906"/>
    </location>
</feature>
<protein>
    <submittedName>
        <fullName evidence="5">Transport and Golgi organization protein 6</fullName>
    </submittedName>
</protein>
<dbReference type="KEGG" id="dpo:4816927"/>
<accession>A0A6I8UKG0</accession>
<dbReference type="PANTHER" id="PTHR20959">
    <property type="entry name" value="TRANSPORT AND GOLGI ORGANIZATION PROTEIN 6 FAMILY MEMBER"/>
    <property type="match status" value="1"/>
</dbReference>
<sequence>MLEGKISFVSHLTYFQHEFLFIMIDEYHIPHMIFLPTPKWKVLAIAATNVSAMAFHYLYIPVVRPSAVPSILLGPCGGDHNFVDHSQPITAWTRSANSSTRGYEVSYKKGFRCRQGCTAVTIVDVDALCGHLWPITITLHDNYDSDITMINTAKYFSLLESLKFEQALANTTNGIQSVSDSSIVQNLNLLGKYAKQNVVKQLHKLCTLFQLTPEEEALIDCSDPAICYVIRLQHALQMLFSNINFDSDAKEDLISVAHLKLCIQATQELSYYALRCQLHEDFLKSPIFKEAQGKVKCNPSLLLLSVQFFVRLVPIRQFHIANSMELVQRDLLAAIMSLRIQINRPQLEAALAYLWRHESKSDFFRHLLLLKATPLCPPLAKALHQQLLGKLHAPQGYAGFVDALQQTPNVSATRTAEIVASIVARKDCSQAAQYEMMLQVQDYCKLSLMDANRMCVGVLSLRRLYELGAQNQQTIEKYLSSHWQVLSDPKDLISGLFLMNHEELCNRIQLWQHLFCSSSVACLPSNLLTRFLPLLLQLYDGLPREVPAREQLAVIISRCLDNRDRDKELPAIVQRLFTWQLEEEPIWQCLHHRILILPSTESDRVQVKVAPADHQIDHDMARILPSLLMSSSHHALTCNVFLALLGFIGCQLKEKSTLGVDFLYTETELVAFLKHNYQLKLDLLIALNQLVSHQPLRAQLAMQTKEFLRLLKDLLQQRLTAEEEATDQTLLLILNLLQELLERSEDLQLTESTRELQEQLGKLGALSVNRLIKKSVESLLNILHGEWRPSEALKLQPFQKARSLIEEKQSHLQVYGIQMLLDLLQRKDPATMAQGHLIIALALSTLKDKESYTFLNCVRLFVALVHVMESEVLDKLSDEYLSETADLDYRLVVGEAILKASQELGPLCYRYKGVLLNCFMHGSRSSLHEFRTSAFANLAQLCRLLAYQVQNFFQELLDLINSELSATGGYLPAKRAAVFVLAELLNGMDNLIAYQEMLLPIYRLLRAIESEESCDPAMRLHAANGLKILNEKCRKLIQTCLEAQSLHKEIKVMGIKDKPPARRNPHILELN</sequence>
<proteinExistence type="inferred from homology"/>
<name>A0A6I8UKG0_DROPS</name>